<protein>
    <submittedName>
        <fullName evidence="1">Uncharacterized protein</fullName>
    </submittedName>
</protein>
<gene>
    <name evidence="1" type="ORF">LCGC14_0620670</name>
</gene>
<reference evidence="1" key="1">
    <citation type="journal article" date="2015" name="Nature">
        <title>Complex archaea that bridge the gap between prokaryotes and eukaryotes.</title>
        <authorList>
            <person name="Spang A."/>
            <person name="Saw J.H."/>
            <person name="Jorgensen S.L."/>
            <person name="Zaremba-Niedzwiedzka K."/>
            <person name="Martijn J."/>
            <person name="Lind A.E."/>
            <person name="van Eijk R."/>
            <person name="Schleper C."/>
            <person name="Guy L."/>
            <person name="Ettema T.J."/>
        </authorList>
    </citation>
    <scope>NUCLEOTIDE SEQUENCE</scope>
</reference>
<organism evidence="1">
    <name type="scientific">marine sediment metagenome</name>
    <dbReference type="NCBI Taxonomy" id="412755"/>
    <lineage>
        <taxon>unclassified sequences</taxon>
        <taxon>metagenomes</taxon>
        <taxon>ecological metagenomes</taxon>
    </lineage>
</organism>
<proteinExistence type="predicted"/>
<comment type="caution">
    <text evidence="1">The sequence shown here is derived from an EMBL/GenBank/DDBJ whole genome shotgun (WGS) entry which is preliminary data.</text>
</comment>
<sequence>MQYTIEVSGLHAIITVEGEDEEDALYACQEGWGERQIIWDDAEYDVKEDKD</sequence>
<evidence type="ECO:0000313" key="1">
    <source>
        <dbReference type="EMBL" id="KKN51659.1"/>
    </source>
</evidence>
<accession>A0A0F9R9Y3</accession>
<name>A0A0F9R9Y3_9ZZZZ</name>
<dbReference type="AlphaFoldDB" id="A0A0F9R9Y3"/>
<dbReference type="EMBL" id="LAZR01001054">
    <property type="protein sequence ID" value="KKN51659.1"/>
    <property type="molecule type" value="Genomic_DNA"/>
</dbReference>